<dbReference type="PANTHER" id="PTHR32294:SF0">
    <property type="entry name" value="DNA POLYMERASE III SUBUNIT ALPHA"/>
    <property type="match status" value="1"/>
</dbReference>
<dbReference type="SUPFAM" id="SSF89550">
    <property type="entry name" value="PHP domain-like"/>
    <property type="match status" value="1"/>
</dbReference>
<dbReference type="InterPro" id="IPR040982">
    <property type="entry name" value="DNA_pol3_finger"/>
</dbReference>
<evidence type="ECO:0000256" key="7">
    <source>
        <dbReference type="ARBA" id="ARBA00022932"/>
    </source>
</evidence>
<dbReference type="NCBIfam" id="TIGR00594">
    <property type="entry name" value="polc"/>
    <property type="match status" value="1"/>
</dbReference>
<dbReference type="InterPro" id="IPR041931">
    <property type="entry name" value="DNA_pol3_alpha_thumb_dom"/>
</dbReference>
<evidence type="ECO:0000259" key="9">
    <source>
        <dbReference type="SMART" id="SM00481"/>
    </source>
</evidence>
<dbReference type="CDD" id="cd12113">
    <property type="entry name" value="PHP_PolIIIA_DnaE3"/>
    <property type="match status" value="1"/>
</dbReference>
<accession>A0A9Q7AN93</accession>
<dbReference type="SMART" id="SM00481">
    <property type="entry name" value="POLIIIAc"/>
    <property type="match status" value="1"/>
</dbReference>
<gene>
    <name evidence="10" type="primary">dnaE</name>
    <name evidence="10" type="ORF">KAR29_07805</name>
</gene>
<dbReference type="EC" id="2.7.7.7" evidence="2"/>
<dbReference type="CDD" id="cd04485">
    <property type="entry name" value="DnaE_OBF"/>
    <property type="match status" value="1"/>
</dbReference>
<evidence type="ECO:0000256" key="8">
    <source>
        <dbReference type="ARBA" id="ARBA00049244"/>
    </source>
</evidence>
<dbReference type="InterPro" id="IPR004365">
    <property type="entry name" value="NA-bd_OB_tRNA"/>
</dbReference>
<evidence type="ECO:0000256" key="4">
    <source>
        <dbReference type="ARBA" id="ARBA00022679"/>
    </source>
</evidence>
<dbReference type="Gene3D" id="1.10.10.1600">
    <property type="entry name" value="Bacterial DNA polymerase III alpha subunit, thumb domain"/>
    <property type="match status" value="1"/>
</dbReference>
<dbReference type="Pfam" id="PF14579">
    <property type="entry name" value="HHH_6"/>
    <property type="match status" value="1"/>
</dbReference>
<dbReference type="InterPro" id="IPR004013">
    <property type="entry name" value="PHP_dom"/>
</dbReference>
<dbReference type="Pfam" id="PF01336">
    <property type="entry name" value="tRNA_anti-codon"/>
    <property type="match status" value="1"/>
</dbReference>
<dbReference type="InterPro" id="IPR003141">
    <property type="entry name" value="Pol/His_phosphatase_N"/>
</dbReference>
<dbReference type="InterPro" id="IPR016195">
    <property type="entry name" value="Pol/histidinol_Pase-like"/>
</dbReference>
<dbReference type="AlphaFoldDB" id="A0A9Q7AN93"/>
<evidence type="ECO:0000256" key="2">
    <source>
        <dbReference type="ARBA" id="ARBA00012417"/>
    </source>
</evidence>
<dbReference type="InterPro" id="IPR029460">
    <property type="entry name" value="DNAPol_HHH"/>
</dbReference>
<dbReference type="GO" id="GO:0005737">
    <property type="term" value="C:cytoplasm"/>
    <property type="evidence" value="ECO:0007669"/>
    <property type="project" value="UniProtKB-SubCell"/>
</dbReference>
<evidence type="ECO:0000256" key="5">
    <source>
        <dbReference type="ARBA" id="ARBA00022695"/>
    </source>
</evidence>
<dbReference type="KEGG" id="aram:KAR29_07805"/>
<dbReference type="GO" id="GO:0006260">
    <property type="term" value="P:DNA replication"/>
    <property type="evidence" value="ECO:0007669"/>
    <property type="project" value="UniProtKB-KW"/>
</dbReference>
<reference evidence="11" key="1">
    <citation type="submission" date="2021-04" db="EMBL/GenBank/DDBJ databases">
        <title>A novel Synergistetes isolate from a pyrite-forming mixed culture.</title>
        <authorList>
            <person name="Bunk B."/>
            <person name="Sproer C."/>
            <person name="Spring S."/>
            <person name="Pester M."/>
        </authorList>
    </citation>
    <scope>NUCLEOTIDE SEQUENCE [LARGE SCALE GENOMIC DNA]</scope>
    <source>
        <strain evidence="11">J.5.4.2-T.3.5.2</strain>
    </source>
</reference>
<keyword evidence="11" id="KW-1185">Reference proteome</keyword>
<organism evidence="10 11">
    <name type="scientific">Aminithiophilus ramosus</name>
    <dbReference type="NCBI Taxonomy" id="3029084"/>
    <lineage>
        <taxon>Bacteria</taxon>
        <taxon>Thermotogati</taxon>
        <taxon>Synergistota</taxon>
        <taxon>Synergistia</taxon>
        <taxon>Synergistales</taxon>
        <taxon>Aminithiophilaceae</taxon>
        <taxon>Aminithiophilus</taxon>
    </lineage>
</organism>
<comment type="catalytic activity">
    <reaction evidence="8">
        <text>DNA(n) + a 2'-deoxyribonucleoside 5'-triphosphate = DNA(n+1) + diphosphate</text>
        <dbReference type="Rhea" id="RHEA:22508"/>
        <dbReference type="Rhea" id="RHEA-COMP:17339"/>
        <dbReference type="Rhea" id="RHEA-COMP:17340"/>
        <dbReference type="ChEBI" id="CHEBI:33019"/>
        <dbReference type="ChEBI" id="CHEBI:61560"/>
        <dbReference type="ChEBI" id="CHEBI:173112"/>
        <dbReference type="EC" id="2.7.7.7"/>
    </reaction>
</comment>
<dbReference type="GO" id="GO:0003887">
    <property type="term" value="F:DNA-directed DNA polymerase activity"/>
    <property type="evidence" value="ECO:0007669"/>
    <property type="project" value="UniProtKB-KW"/>
</dbReference>
<protein>
    <recommendedName>
        <fullName evidence="3">DNA polymerase III subunit alpha</fullName>
        <ecNumber evidence="2">2.7.7.7</ecNumber>
    </recommendedName>
</protein>
<keyword evidence="7" id="KW-0239">DNA-directed DNA polymerase</keyword>
<comment type="subcellular location">
    <subcellularLocation>
        <location evidence="1">Cytoplasm</location>
    </subcellularLocation>
</comment>
<dbReference type="Pfam" id="PF17657">
    <property type="entry name" value="DNA_pol3_finger"/>
    <property type="match status" value="1"/>
</dbReference>
<proteinExistence type="predicted"/>
<dbReference type="NCBIfam" id="NF005298">
    <property type="entry name" value="PRK06826.1"/>
    <property type="match status" value="1"/>
</dbReference>
<dbReference type="NCBIfam" id="NF004226">
    <property type="entry name" value="PRK05673.1"/>
    <property type="match status" value="1"/>
</dbReference>
<keyword evidence="6" id="KW-0235">DNA replication</keyword>
<evidence type="ECO:0000256" key="6">
    <source>
        <dbReference type="ARBA" id="ARBA00022705"/>
    </source>
</evidence>
<dbReference type="GO" id="GO:0008408">
    <property type="term" value="F:3'-5' exonuclease activity"/>
    <property type="evidence" value="ECO:0007669"/>
    <property type="project" value="InterPro"/>
</dbReference>
<dbReference type="Gene3D" id="3.20.20.140">
    <property type="entry name" value="Metal-dependent hydrolases"/>
    <property type="match status" value="1"/>
</dbReference>
<dbReference type="InterPro" id="IPR004805">
    <property type="entry name" value="DnaE2/DnaE/PolC"/>
</dbReference>
<dbReference type="GO" id="GO:0003676">
    <property type="term" value="F:nucleic acid binding"/>
    <property type="evidence" value="ECO:0007669"/>
    <property type="project" value="InterPro"/>
</dbReference>
<dbReference type="InterPro" id="IPR011708">
    <property type="entry name" value="DNA_pol3_alpha_NTPase_dom"/>
</dbReference>
<name>A0A9Q7AN93_9BACT</name>
<evidence type="ECO:0000313" key="10">
    <source>
        <dbReference type="EMBL" id="QTX31296.1"/>
    </source>
</evidence>
<keyword evidence="5 10" id="KW-0548">Nucleotidyltransferase</keyword>
<evidence type="ECO:0000256" key="3">
    <source>
        <dbReference type="ARBA" id="ARBA00019114"/>
    </source>
</evidence>
<dbReference type="Gene3D" id="1.10.150.870">
    <property type="match status" value="1"/>
</dbReference>
<dbReference type="PANTHER" id="PTHR32294">
    <property type="entry name" value="DNA POLYMERASE III SUBUNIT ALPHA"/>
    <property type="match status" value="1"/>
</dbReference>
<keyword evidence="4 10" id="KW-0808">Transferase</keyword>
<sequence length="1136" mass="125918">MNHPFVHLHVHSEYSLLDGAIHCADLAAQAAAWEMPAVAVTDHGAMFGAVEHYEACRKVGVNPVIGCEIYVDPEGHRSRDKRGRNYHLCLWAADQEGYQNLIKLVSVANTDGFYYKPRIDHDLLASHSKGLIVGSACLAGEIPSLILEGDMEGATERALLYRDLVGQGNFYLEVMHNAIAEQALANRGLVEISRKTGIPLIATNDAHYLRKEDASWHDVLLCIQTNATVDEQNRFRFGSDDFYLRSPEEMWRLFGTELPEALTNTVEIGQRCRVELTFGQYLFPDFEIPQGETLESHLDRQAWEGLRSRFRDREVTEEYASRLEYELSVIKQMGFAGYFLIVADFINAAKNRDIPVGPGRGSAAGSLVAYAMRITEIDPLPHHLLFERFLNPERISMPDVDTDISDKGRDEVIRYVVEKYGKEKVSQIITFDRMKTKAAIRDVGRALAMPYGDVDRVAKLVTEGVKSVGEALEQSEDLRKLKGDDPAVARLLDIASRAEGIVRHCSQHAAGVVIAPGPLEEILPIKRLGDETIVTQYSMEPVEKLGLVKMDFLGLKNLSLIEGCLRNIEGNGKGKIDLLDVPLDDGKTFELLQKGDTMGVFQLESAGMRQLLKRLRPDSFADLVAVLALYRPGPLGSGMVDQYIERKHGRAPVQYLHPDLSDVLGETYGVVLYQEQIMQIAAKLAGYSLGEADLLRRAMGKKKIDVMAQQREKFVGGCESRGVAKAKAEEIFDIVQVFAGYGFNKSHSAAYALISYQTAYLKARFPVEFLAAFLSNQIGSKMDVLARYVKEVRNTGIEVLPPDVNESKADFTVVGEVIRFGLSAVSKVGGGAVEAILKGREERGPFRSLWDFLSKVDLRTVNRAVVENLIKAGAFSALPGNRRQMIEVLPGFIEMAQRRLADQNQGSLFSSVVPEAGEEPPFPSLDDFPPQEKLEMEFEAVGLYISGHPLDRYAARLNRLVNCPIAELPLWQSEDVPVVVGGLVSSVKERYTKRGDAMGVLEIEDTEGKIEVVSFPRSWPQVKGLVALGDVVIAKGRLQDRGSLSLIADAVLPLEVAEAETPPWLRIRFAPAQVEDRHIKEFFRELKGFPGRSPVLLEIVAPGGTALVGLRDVRVNVEAPLQERFDLLCQGAVEVL</sequence>
<dbReference type="RefSeq" id="WP_274372446.1">
    <property type="nucleotide sequence ID" value="NZ_CP072943.1"/>
</dbReference>
<dbReference type="Proteomes" id="UP000671879">
    <property type="component" value="Chromosome"/>
</dbReference>
<dbReference type="Pfam" id="PF02811">
    <property type="entry name" value="PHP"/>
    <property type="match status" value="1"/>
</dbReference>
<dbReference type="EMBL" id="CP072943">
    <property type="protein sequence ID" value="QTX31296.1"/>
    <property type="molecule type" value="Genomic_DNA"/>
</dbReference>
<feature type="domain" description="Polymerase/histidinol phosphatase N-terminal" evidence="9">
    <location>
        <begin position="6"/>
        <end position="73"/>
    </location>
</feature>
<dbReference type="Pfam" id="PF07733">
    <property type="entry name" value="DNA_pol3_alpha"/>
    <property type="match status" value="1"/>
</dbReference>
<evidence type="ECO:0000256" key="1">
    <source>
        <dbReference type="ARBA" id="ARBA00004496"/>
    </source>
</evidence>
<evidence type="ECO:0000313" key="11">
    <source>
        <dbReference type="Proteomes" id="UP000671879"/>
    </source>
</evidence>